<comment type="catalytic activity">
    <reaction evidence="15">
        <text>[GlcNAc-(1-&gt;4)-Mur2Ac(oyl-L-Ala-gamma-D-Glu-L-Lys-D-Ala-D-Ala)](n)-di-trans,octa-cis-undecaprenyl diphosphate + beta-D-GlcNAc-(1-&gt;4)-Mur2Ac(oyl-L-Ala-gamma-D-Glu-L-Lys-D-Ala-D-Ala)-di-trans,octa-cis-undecaprenyl diphosphate = [GlcNAc-(1-&gt;4)-Mur2Ac(oyl-L-Ala-gamma-D-Glu-L-Lys-D-Ala-D-Ala)](n+1)-di-trans,octa-cis-undecaprenyl diphosphate + di-trans,octa-cis-undecaprenyl diphosphate + H(+)</text>
        <dbReference type="Rhea" id="RHEA:23708"/>
        <dbReference type="Rhea" id="RHEA-COMP:9602"/>
        <dbReference type="Rhea" id="RHEA-COMP:9603"/>
        <dbReference type="ChEBI" id="CHEBI:15378"/>
        <dbReference type="ChEBI" id="CHEBI:58405"/>
        <dbReference type="ChEBI" id="CHEBI:60033"/>
        <dbReference type="ChEBI" id="CHEBI:78435"/>
        <dbReference type="EC" id="2.4.99.28"/>
    </reaction>
</comment>
<keyword evidence="3" id="KW-0808">Transferase</keyword>
<evidence type="ECO:0000256" key="10">
    <source>
        <dbReference type="ARBA" id="ARBA00033270"/>
    </source>
</evidence>
<feature type="transmembrane region" description="Helical" evidence="16">
    <location>
        <begin position="46"/>
        <end position="65"/>
    </location>
</feature>
<keyword evidence="8 16" id="KW-0472">Membrane</keyword>
<dbReference type="GO" id="GO:0008955">
    <property type="term" value="F:peptidoglycan glycosyltransferase activity"/>
    <property type="evidence" value="ECO:0007669"/>
    <property type="project" value="UniProtKB-EC"/>
</dbReference>
<comment type="subcellular location">
    <subcellularLocation>
        <location evidence="1">Membrane</location>
        <topology evidence="1">Multi-pass membrane protein</topology>
    </subcellularLocation>
</comment>
<feature type="transmembrane region" description="Helical" evidence="16">
    <location>
        <begin position="191"/>
        <end position="210"/>
    </location>
</feature>
<evidence type="ECO:0000256" key="12">
    <source>
        <dbReference type="ARBA" id="ARBA00041185"/>
    </source>
</evidence>
<feature type="transmembrane region" description="Helical" evidence="16">
    <location>
        <begin position="274"/>
        <end position="295"/>
    </location>
</feature>
<dbReference type="GO" id="GO:0032153">
    <property type="term" value="C:cell division site"/>
    <property type="evidence" value="ECO:0007669"/>
    <property type="project" value="TreeGrafter"/>
</dbReference>
<dbReference type="GO" id="GO:0009252">
    <property type="term" value="P:peptidoglycan biosynthetic process"/>
    <property type="evidence" value="ECO:0007669"/>
    <property type="project" value="UniProtKB-KW"/>
</dbReference>
<evidence type="ECO:0000256" key="5">
    <source>
        <dbReference type="ARBA" id="ARBA00022960"/>
    </source>
</evidence>
<dbReference type="GO" id="GO:0008360">
    <property type="term" value="P:regulation of cell shape"/>
    <property type="evidence" value="ECO:0007669"/>
    <property type="project" value="UniProtKB-KW"/>
</dbReference>
<feature type="transmembrane region" description="Helical" evidence="16">
    <location>
        <begin position="307"/>
        <end position="328"/>
    </location>
</feature>
<comment type="caution">
    <text evidence="17">The sequence shown here is derived from an EMBL/GenBank/DDBJ whole genome shotgun (WGS) entry which is preliminary data.</text>
</comment>
<dbReference type="AlphaFoldDB" id="A0A1G2TX68"/>
<keyword evidence="6" id="KW-0573">Peptidoglycan synthesis</keyword>
<feature type="transmembrane region" description="Helical" evidence="16">
    <location>
        <begin position="77"/>
        <end position="97"/>
    </location>
</feature>
<feature type="transmembrane region" description="Helical" evidence="16">
    <location>
        <begin position="117"/>
        <end position="134"/>
    </location>
</feature>
<evidence type="ECO:0000313" key="18">
    <source>
        <dbReference type="Proteomes" id="UP000177707"/>
    </source>
</evidence>
<dbReference type="GO" id="GO:0015648">
    <property type="term" value="F:lipid-linked peptidoglycan transporter activity"/>
    <property type="evidence" value="ECO:0007669"/>
    <property type="project" value="TreeGrafter"/>
</dbReference>
<evidence type="ECO:0000256" key="14">
    <source>
        <dbReference type="ARBA" id="ARBA00044770"/>
    </source>
</evidence>
<evidence type="ECO:0000256" key="4">
    <source>
        <dbReference type="ARBA" id="ARBA00022692"/>
    </source>
</evidence>
<feature type="transmembrane region" description="Helical" evidence="16">
    <location>
        <begin position="340"/>
        <end position="361"/>
    </location>
</feature>
<dbReference type="PANTHER" id="PTHR30474:SF2">
    <property type="entry name" value="PEPTIDOGLYCAN GLYCOSYLTRANSFERASE FTSW-RELATED"/>
    <property type="match status" value="1"/>
</dbReference>
<accession>A0A1G2TX68</accession>
<gene>
    <name evidence="17" type="ORF">A3A96_00125</name>
</gene>
<organism evidence="17 18">
    <name type="scientific">Candidatus Zambryskibacteria bacterium RIFCSPLOWO2_01_FULL_39_39</name>
    <dbReference type="NCBI Taxonomy" id="1802758"/>
    <lineage>
        <taxon>Bacteria</taxon>
        <taxon>Candidatus Zambryskiibacteriota</taxon>
    </lineage>
</organism>
<dbReference type="Proteomes" id="UP000177707">
    <property type="component" value="Unassembled WGS sequence"/>
</dbReference>
<protein>
    <recommendedName>
        <fullName evidence="12">Probable peptidoglycan glycosyltransferase FtsW</fullName>
        <ecNumber evidence="14">2.4.99.28</ecNumber>
    </recommendedName>
    <alternativeName>
        <fullName evidence="13">Cell division protein FtsW</fullName>
    </alternativeName>
    <alternativeName>
        <fullName evidence="10">Cell wall polymerase</fullName>
    </alternativeName>
    <alternativeName>
        <fullName evidence="9">Peptidoglycan polymerase</fullName>
    </alternativeName>
</protein>
<evidence type="ECO:0000256" key="15">
    <source>
        <dbReference type="ARBA" id="ARBA00049902"/>
    </source>
</evidence>
<evidence type="ECO:0000256" key="6">
    <source>
        <dbReference type="ARBA" id="ARBA00022984"/>
    </source>
</evidence>
<feature type="transmembrane region" description="Helical" evidence="16">
    <location>
        <begin position="167"/>
        <end position="184"/>
    </location>
</feature>
<dbReference type="STRING" id="1802758.A3A96_00125"/>
<dbReference type="EC" id="2.4.99.28" evidence="14"/>
<proteinExistence type="inferred from homology"/>
<evidence type="ECO:0000256" key="13">
    <source>
        <dbReference type="ARBA" id="ARBA00041418"/>
    </source>
</evidence>
<evidence type="ECO:0000256" key="16">
    <source>
        <dbReference type="SAM" id="Phobius"/>
    </source>
</evidence>
<keyword evidence="5" id="KW-0133">Cell shape</keyword>
<dbReference type="GO" id="GO:0005886">
    <property type="term" value="C:plasma membrane"/>
    <property type="evidence" value="ECO:0007669"/>
    <property type="project" value="TreeGrafter"/>
</dbReference>
<reference evidence="17 18" key="1">
    <citation type="journal article" date="2016" name="Nat. Commun.">
        <title>Thousands of microbial genomes shed light on interconnected biogeochemical processes in an aquifer system.</title>
        <authorList>
            <person name="Anantharaman K."/>
            <person name="Brown C.T."/>
            <person name="Hug L.A."/>
            <person name="Sharon I."/>
            <person name="Castelle C.J."/>
            <person name="Probst A.J."/>
            <person name="Thomas B.C."/>
            <person name="Singh A."/>
            <person name="Wilkins M.J."/>
            <person name="Karaoz U."/>
            <person name="Brodie E.L."/>
            <person name="Williams K.H."/>
            <person name="Hubbard S.S."/>
            <person name="Banfield J.F."/>
        </authorList>
    </citation>
    <scope>NUCLEOTIDE SEQUENCE [LARGE SCALE GENOMIC DNA]</scope>
</reference>
<dbReference type="EMBL" id="MHWB01000009">
    <property type="protein sequence ID" value="OHB01834.1"/>
    <property type="molecule type" value="Genomic_DNA"/>
</dbReference>
<name>A0A1G2TX68_9BACT</name>
<evidence type="ECO:0000256" key="9">
    <source>
        <dbReference type="ARBA" id="ARBA00032370"/>
    </source>
</evidence>
<evidence type="ECO:0000256" key="7">
    <source>
        <dbReference type="ARBA" id="ARBA00022989"/>
    </source>
</evidence>
<dbReference type="InterPro" id="IPR001182">
    <property type="entry name" value="FtsW/RodA"/>
</dbReference>
<evidence type="ECO:0000256" key="2">
    <source>
        <dbReference type="ARBA" id="ARBA00022676"/>
    </source>
</evidence>
<evidence type="ECO:0000256" key="8">
    <source>
        <dbReference type="ARBA" id="ARBA00023136"/>
    </source>
</evidence>
<evidence type="ECO:0000256" key="11">
    <source>
        <dbReference type="ARBA" id="ARBA00038053"/>
    </source>
</evidence>
<dbReference type="PANTHER" id="PTHR30474">
    <property type="entry name" value="CELL CYCLE PROTEIN"/>
    <property type="match status" value="1"/>
</dbReference>
<dbReference type="Pfam" id="PF01098">
    <property type="entry name" value="FTSW_RODA_SPOVE"/>
    <property type="match status" value="1"/>
</dbReference>
<comment type="similarity">
    <text evidence="11">Belongs to the SEDS family. FtsW subfamily.</text>
</comment>
<keyword evidence="2" id="KW-0328">Glycosyltransferase</keyword>
<sequence>MVAKLGKISRPFLILTIVLAIGGFFIFSSASLGVLARDEIKFSNVAFNQLFYGLFLGSIACLFFARIDYHLWKKYSFIFFVISILITLLVFIPGVGIEHGGAKRWIDLKFISFQPAEFLKIAFIVYFAAWLSGLKSKVATFSWGLLPFLIFSLILGLILLAQPDTDTFAVIIFAALAMYIAAGAKWRHVLAILFAGVAVLAILYFTRPYIKQRIEVMLQPSKNNQTSGYQLNQSLIAVGSGRVWGRGFGQSIQKFHYLPEPVGDSVFAVAAEEFGFVGAFTIILIFIIFGVEGLKISSRVGDNFGRLLALGIVILIVSQALINIGGMIGVLPLTGIPLPFVSHGGTALLITLMEAGIVMSISRSARSKG</sequence>
<dbReference type="GO" id="GO:0051301">
    <property type="term" value="P:cell division"/>
    <property type="evidence" value="ECO:0007669"/>
    <property type="project" value="InterPro"/>
</dbReference>
<feature type="transmembrane region" description="Helical" evidence="16">
    <location>
        <begin position="141"/>
        <end position="161"/>
    </location>
</feature>
<feature type="transmembrane region" description="Helical" evidence="16">
    <location>
        <begin position="12"/>
        <end position="34"/>
    </location>
</feature>
<evidence type="ECO:0000313" key="17">
    <source>
        <dbReference type="EMBL" id="OHB01834.1"/>
    </source>
</evidence>
<keyword evidence="4 16" id="KW-0812">Transmembrane</keyword>
<keyword evidence="7 16" id="KW-1133">Transmembrane helix</keyword>
<evidence type="ECO:0000256" key="3">
    <source>
        <dbReference type="ARBA" id="ARBA00022679"/>
    </source>
</evidence>
<evidence type="ECO:0000256" key="1">
    <source>
        <dbReference type="ARBA" id="ARBA00004141"/>
    </source>
</evidence>